<name>A0A8T1MXN0_CLOSI</name>
<evidence type="ECO:0000313" key="3">
    <source>
        <dbReference type="Proteomes" id="UP000286415"/>
    </source>
</evidence>
<reference evidence="2 3" key="1">
    <citation type="journal article" date="2018" name="Biotechnol. Adv.">
        <title>Improved genomic resources and new bioinformatic workflow for the carcinogenic parasite Clonorchis sinensis: Biotechnological implications.</title>
        <authorList>
            <person name="Wang D."/>
            <person name="Korhonen P.K."/>
            <person name="Gasser R.B."/>
            <person name="Young N.D."/>
        </authorList>
    </citation>
    <scope>NUCLEOTIDE SEQUENCE [LARGE SCALE GENOMIC DNA]</scope>
    <source>
        <strain evidence="2">Cs-k2</strain>
    </source>
</reference>
<dbReference type="PANTHER" id="PTHR48421:SF1">
    <property type="entry name" value="MYCBP-ASSOCIATED PROTEIN"/>
    <property type="match status" value="1"/>
</dbReference>
<organism evidence="2 3">
    <name type="scientific">Clonorchis sinensis</name>
    <name type="common">Chinese liver fluke</name>
    <dbReference type="NCBI Taxonomy" id="79923"/>
    <lineage>
        <taxon>Eukaryota</taxon>
        <taxon>Metazoa</taxon>
        <taxon>Spiralia</taxon>
        <taxon>Lophotrochozoa</taxon>
        <taxon>Platyhelminthes</taxon>
        <taxon>Trematoda</taxon>
        <taxon>Digenea</taxon>
        <taxon>Opisthorchiida</taxon>
        <taxon>Opisthorchiata</taxon>
        <taxon>Opisthorchiidae</taxon>
        <taxon>Clonorchis</taxon>
    </lineage>
</organism>
<feature type="region of interest" description="Disordered" evidence="1">
    <location>
        <begin position="745"/>
        <end position="779"/>
    </location>
</feature>
<proteinExistence type="predicted"/>
<gene>
    <name evidence="2" type="ORF">CSKR_105773</name>
</gene>
<dbReference type="Gene3D" id="2.60.40.10">
    <property type="entry name" value="Immunoglobulins"/>
    <property type="match status" value="1"/>
</dbReference>
<dbReference type="EMBL" id="NIRI02000010">
    <property type="protein sequence ID" value="KAG5453666.1"/>
    <property type="molecule type" value="Genomic_DNA"/>
</dbReference>
<evidence type="ECO:0000256" key="1">
    <source>
        <dbReference type="SAM" id="MobiDB-lite"/>
    </source>
</evidence>
<sequence>MIKAKAKARSKLPVSDEIPELQPWRPSVIFDASIDELRITEERLLKKLEEWRRNRPVKADCEASAGRTQQVMVQVRIPESQQPRPLKRIAVLKRAPADAHVANQISTEPSHKPCGQPDETKQLGQKQDWLAAGFGPRITPNGHVIEHSILGDPESFYRMAVLRGDITWELVPDEIRRKLQPEFRNLDLTPDATLSTCPKSPAAKVSSDPFPITGDQSALENWQQWLTKQKAVQKRLSDMSKRKPSDLVMNSGEHYYLIQLGREKIERTLPLVAPGKGNRYKSEFWSQHEFFQGKRSRDVCASLSLKQKGMYRPLEFIKCPQSIRKEKGLDSSPSRPSALLSSEYMVAQLKSLDPLIRTIVPHEPALDELEIVGQKGTNSNDRNLQVITENVPDSMDLTETSQPEQHFQVPQMETDSQKRNVRQESRSSLIVQGQPVEWSADPNEQNALDIDLVIHSTDPHVRTEYLTLVNNGTTIIFYEWNKNPDPFLFDLDRSAYGNFYFDNRQGSILPGDEVRISVTFKALREGIFKETWLLTTFPQLRNRAPIRVTFSGLAVWTDAYQFHCVRTKPPSVVVQREANYMMVYRLLDHLVMTFECPERPITPEDPLATEEGMFKKNNPQLFYHYDVVQKLQKLHHDLRIRQLPPPDEDGCTDVSEPEPWDYSVRNLREMIYADKPESDDADIVSRHQTELDTFFKCADKLCFAPTELEIKRGTKLYQTGYRYLEITLVNLFDLCSRLRRSHGLPELTTGSATETEEDTRMSRTTEPTQRPQGGFIKGSLESPQLQEEGSVTQVEEPLSQEALDSWRQKVTGIIYSQLLTSTEDLAAIWDQTEEI</sequence>
<dbReference type="OrthoDB" id="10263316at2759"/>
<protein>
    <submittedName>
        <fullName evidence="2">MYCBP-associated protein</fullName>
    </submittedName>
</protein>
<dbReference type="InterPro" id="IPR032707">
    <property type="entry name" value="MYCBPAP"/>
</dbReference>
<dbReference type="AlphaFoldDB" id="A0A8T1MXN0"/>
<keyword evidence="3" id="KW-1185">Reference proteome</keyword>
<feature type="region of interest" description="Disordered" evidence="1">
    <location>
        <begin position="395"/>
        <end position="426"/>
    </location>
</feature>
<reference evidence="2 3" key="2">
    <citation type="journal article" date="2021" name="Genomics">
        <title>High-quality reference genome for Clonorchis sinensis.</title>
        <authorList>
            <person name="Young N.D."/>
            <person name="Stroehlein A.J."/>
            <person name="Kinkar L."/>
            <person name="Wang T."/>
            <person name="Sohn W.M."/>
            <person name="Chang B.C.H."/>
            <person name="Kaur P."/>
            <person name="Weisz D."/>
            <person name="Dudchenko O."/>
            <person name="Aiden E.L."/>
            <person name="Korhonen P.K."/>
            <person name="Gasser R.B."/>
        </authorList>
    </citation>
    <scope>NUCLEOTIDE SEQUENCE [LARGE SCALE GENOMIC DNA]</scope>
    <source>
        <strain evidence="2">Cs-k2</strain>
    </source>
</reference>
<dbReference type="Pfam" id="PF14646">
    <property type="entry name" value="MYCBPAP"/>
    <property type="match status" value="1"/>
</dbReference>
<evidence type="ECO:0000313" key="2">
    <source>
        <dbReference type="EMBL" id="KAG5453666.1"/>
    </source>
</evidence>
<dbReference type="PANTHER" id="PTHR48421">
    <property type="entry name" value="MYCBP-ASSOCIATED PROTEIN"/>
    <property type="match status" value="1"/>
</dbReference>
<dbReference type="InterPro" id="IPR013783">
    <property type="entry name" value="Ig-like_fold"/>
</dbReference>
<accession>A0A8T1MXN0</accession>
<comment type="caution">
    <text evidence="2">The sequence shown here is derived from an EMBL/GenBank/DDBJ whole genome shotgun (WGS) entry which is preliminary data.</text>
</comment>
<dbReference type="Proteomes" id="UP000286415">
    <property type="component" value="Unassembled WGS sequence"/>
</dbReference>
<feature type="compositionally biased region" description="Basic and acidic residues" evidence="1">
    <location>
        <begin position="415"/>
        <end position="425"/>
    </location>
</feature>